<name>A0A5C6BY62_9BACT</name>
<dbReference type="Gene3D" id="2.60.120.380">
    <property type="match status" value="1"/>
</dbReference>
<gene>
    <name evidence="2" type="ORF">Poly21_39480</name>
</gene>
<dbReference type="OrthoDB" id="218636at2"/>
<dbReference type="Gene3D" id="1.10.1330.10">
    <property type="entry name" value="Dockerin domain"/>
    <property type="match status" value="1"/>
</dbReference>
<dbReference type="SUPFAM" id="SSF63446">
    <property type="entry name" value="Type I dockerin domain"/>
    <property type="match status" value="1"/>
</dbReference>
<dbReference type="RefSeq" id="WP_146408322.1">
    <property type="nucleotide sequence ID" value="NZ_SJPU01000002.1"/>
</dbReference>
<comment type="caution">
    <text evidence="2">The sequence shown here is derived from an EMBL/GenBank/DDBJ whole genome shotgun (WGS) entry which is preliminary data.</text>
</comment>
<protein>
    <submittedName>
        <fullName evidence="2">Dockerin type I repeat protein</fullName>
    </submittedName>
</protein>
<dbReference type="GO" id="GO:0004553">
    <property type="term" value="F:hydrolase activity, hydrolyzing O-glycosyl compounds"/>
    <property type="evidence" value="ECO:0007669"/>
    <property type="project" value="InterPro"/>
</dbReference>
<keyword evidence="3" id="KW-1185">Reference proteome</keyword>
<evidence type="ECO:0000256" key="1">
    <source>
        <dbReference type="SAM" id="MobiDB-lite"/>
    </source>
</evidence>
<dbReference type="Pfam" id="PF00404">
    <property type="entry name" value="Dockerin_1"/>
    <property type="match status" value="1"/>
</dbReference>
<accession>A0A5C6BY62</accession>
<reference evidence="2 3" key="1">
    <citation type="journal article" date="2020" name="Antonie Van Leeuwenhoek">
        <title>Rhodopirellula heiligendammensis sp. nov., Rhodopirellula pilleata sp. nov., and Rhodopirellula solitaria sp. nov. isolated from natural or artificial marine surfaces in Northern Germany and California, USA, and emended description of the genus Rhodopirellula.</title>
        <authorList>
            <person name="Kallscheuer N."/>
            <person name="Wiegand S."/>
            <person name="Jogler M."/>
            <person name="Boedeker C."/>
            <person name="Peeters S.H."/>
            <person name="Rast P."/>
            <person name="Heuer A."/>
            <person name="Jetten M.S.M."/>
            <person name="Rohde M."/>
            <person name="Jogler C."/>
        </authorList>
    </citation>
    <scope>NUCLEOTIDE SEQUENCE [LARGE SCALE GENOMIC DNA]</scope>
    <source>
        <strain evidence="2 3">Poly21</strain>
    </source>
</reference>
<dbReference type="GO" id="GO:0000272">
    <property type="term" value="P:polysaccharide catabolic process"/>
    <property type="evidence" value="ECO:0007669"/>
    <property type="project" value="InterPro"/>
</dbReference>
<proteinExistence type="predicted"/>
<feature type="region of interest" description="Disordered" evidence="1">
    <location>
        <begin position="2493"/>
        <end position="2518"/>
    </location>
</feature>
<evidence type="ECO:0000313" key="2">
    <source>
        <dbReference type="EMBL" id="TWU16742.1"/>
    </source>
</evidence>
<dbReference type="InterPro" id="IPR002105">
    <property type="entry name" value="Dockerin_1_rpt"/>
</dbReference>
<dbReference type="Proteomes" id="UP000319908">
    <property type="component" value="Unassembled WGS sequence"/>
</dbReference>
<dbReference type="EMBL" id="SJPU01000002">
    <property type="protein sequence ID" value="TWU16742.1"/>
    <property type="molecule type" value="Genomic_DNA"/>
</dbReference>
<evidence type="ECO:0000313" key="3">
    <source>
        <dbReference type="Proteomes" id="UP000319908"/>
    </source>
</evidence>
<dbReference type="InterPro" id="IPR036439">
    <property type="entry name" value="Dockerin_dom_sf"/>
</dbReference>
<sequence length="3262" mass="332258">MKKMFDIKRSSALRTHSFRRRCALRRSTLASLFLEKLEDRRMLATLDFSGGVINYDGSAAGSTLVVERVGADYRFTDTEAITVTGGQAGSVSGSGTMVVLSPANLVTSIDIDLLGGTDAVTIADLALAGNLSVTAENVTLNGPVTSGDTVAIHANGGSITDNNASDPDIVATNIDLTAVTGIGKLIDADPTLEINATNLNASTVTGGVFITDTAGGVALGSVSAGAGFIALTTLDGAITDGNGAAVNLTAANGVSLTTTGSNSAIGTVGDAIETAVGAFTATTNDGGIYIADSNGPGLIINSVVAKEGGKTTVINGSNLIVLDDNVTQGTMDISISAQGDILLNTVSAPNMVTITSVTGRILDINQASNNVLGRSVNLVANGTVGQDGDVIESTVETFSASTTDGPIFLSQLIESTAVSVVAGGTDNNMLLTSTGASLRIKTITAQGTVTVENSVGSLLDDNGAAVNITGSIVNLTGASRIGTNLDPLETNTPDLRATVSDPAAGITPAAPIYIDNRSGGLVAIDSVAASTNGGDVAINFLGGSLSFLASTQVLNAAGAAMAFETKTGDVKIGLVDAGTRDVSIVAAGAIVDDTNDALVDLRGGTTKLTAGAGIGDSLNGIDTAVATLNAKTDSSGIYIQEADAFDVSAIAKSGDIDVQNGMGDMTVGLVSSPSRVSLLTSGAMLDGNGDNNNLSADTLNLVATNGIGFGGNALESSVNTLTADGGAGGGLLLANSKSLVLTSALATGGAVSISASSNLTLGAVIATGQDVTLTASGQLIDGNGLTNNINALSATLKGSAIGTSGDKIETNVSAITATTTTGGIFLSDANLASLTLTATALGQAADIDIDSAGSIILNTVTAKGDTVKLRAVGSITDGNDPPPPVQVNIIAKTLDVAAPGGIGTLANPLEAEVNQVALADGGAVGSNLTFAGPLLLTEASLEASGSGTLTFDAESITIENIADNTATIASGRSLVLRTPTGAIVFLDTADTIETSAAGTITITAGSIVGSGAVAVLGNLKTAGGNILVSADRTITIGEFDAGTGDVTVQSHAGIIVDGNGSAINVIAGTTTLSGNAPTAREAELDETFRIAEAAAAKAEAAAEQTAVDALGNGQAIVDAEVESGMINVPVLQIISDNLDIEYYAQQDLVDGLSIASATANVASVAVTTAATVALLVAAPAQGVPLVGDLGAFTVQAAIQVAANAVELVSTGLAIGVTAASIELAKVGVADTTANFTLQSAKDRLALAIVTQQAFAESTSITLAAAIKSAIVRDASERIRDQSILARDQANVIGTSTAPLGLDVSGVVNVTAGPTDSFLQVVGDTAIDLIQATGSVTLVSTGTITDADAGAGADVLAKGLRIVAAGGIGTAADPIETRVATLNATNTTSGNIEIANTAGAPAALDITGISNSGGGDVMISSHGSTLAGEGITVSGPITASDAAAAVTINSGSPLTIDSDITAAGAIVLTAAETSDGGDDLTVNSGATIQSTGSSVTLRAGDNITIASGSTIQASTGIVITANFDDDPADTNGANGANVIVAGTLNAPIATIGVDPAADDDDTFTITPSVVTPITVDAEDGSDTLNFIADGLAVTIVGNQITAAGRQTVTFTNFEFVNIINSSGGGSVTVLAEPGNADSLVLIGTSQKAGTFTLNGGVPISFSGVDSFNVNAGDLDDVITVTPFATSVLPWNVAVGIDGGAGEDRIIYNNVVGLVDSTRVTATGPQAGHIDSPGVTSALNSQLVSFTNVEDITANANPGEDEQLTVNQRSTSADDTATLLNNDVQLIGLFNVDTENYVGLTLNGHTGNDTFNITPGTIPVFVDGGDPIGATAGDRINFLPVTSYTLEPGPENDSGGFVPDGPGIQRVSWDHIEEVTVTGGVPGVFLGTNGDDDITIIARDSSTHAGADGVQDFTVSLNAGPSVLFLNTPVFSIQALAGDDDIVLRTLDPTVAVWDVNLTIDGGTPAATTGVGQQGDVFELETEGVQTVTYSPVEMSIAELSSLIEFSDMEQIVFRGQGDDTLTMNGTDRDDYFVINPTNGGSGSHRSNLSPTFHFSGAKAITATGGNSGTDRVIVEATDDNDVVTASAATRLVTLKSPSGLTFTPVVLGAGIDIVTIEAKAGDDLILVSPDPFGGAPVQFNVNGDLPNASDRLAIEDQGVGNTIQHHQGPDQRSGSIIVGDLPPVSYEGIEYVDITPLDTNSSSSTFGGTGSDGLGRIVVFHSDIFSYNSSFHNPTDLSDLAQSTTQPNINPGAQIDPFGNGVNLHGDEDWYRFIAPKTGTFQFKVLFDAVPTLANGQPGLPGDGRLRLDMFTADGMPITRLSAETDAAIQTIGTRAGRTYLVRVQGATPNSINPYDVDVQDVDTLGPQVFDPDGDGPLQAIQITGNPAYNIFDVKPISQGPTPLVNSLTINIQDLPTRFPGFAYGALDYDISSAAGLYQLTGDHHGIVAISDVIVVNAPVVFGEVATATIELRFDSPLPDDRYTLTLIDSIVDPSGNKLDGESNAQEPQGGPTLPSGDGVSGGDFVARFTVDSRAELGLYSNGSVYVDTNGNNLFDPEAINSDDTNEDIVYKLGNQTSLTIAGNFVRGAADVADGYDKIATYGTFGGALRWLIDTNNNGVPDLVVTTAPQINGLPFAGNFDGNSVNGDEVGLKSGTTWRLDTNHDFQVDTILAGNMTGLPFVGDFDGDGIDDLGAWSNDLVVLDLSGDGIDGKTDVSFKFGFPGVREIPFAADFNGDGLDDIGLWQPDGSGLSPVGQAEFYVLMSQRKPPKLLNEARFAGNGLLQTTQPSQLRIADEFIPIDVTESYVLSATARSGDGEGGFYDPANRQSLGFASYDIDHLLISPQHVLKHAGATDTVLTADLKPGDTQVFVQNASGWSNGGASYSRSLAWYGYTDSLGHTYDDYTYTRNVATNYVSGLWDATGIVGNVITLNTPWTGPEISAGTAVRNATLGGTYNYAGLSNQTVPDEWTRYEATLSGTGLDNTQFRPGTAFIKPIVLANYQGNANNQISWREIQVHEAATVIPLVERITPTTDGSGGNEIAFTPQPFGPDLFATFGNSAASPVVGNFDPPVVASAGNPGNPIRLESLATTNLDNRYDVNGDGLVTALDALSIINYLNTEDASTGESILIEAGSTVYDDGPMLNVNGDEFITALDALNVINYLNEVDAVDLSSEPDASVVVPMASPVGNQQPQREVNGESPTIIGDLVDGIIKFAHVTPANEPLDHLDRAFATWNEDFNEHSAADENLISSVEDELLALLDR</sequence>
<organism evidence="2 3">
    <name type="scientific">Allorhodopirellula heiligendammensis</name>
    <dbReference type="NCBI Taxonomy" id="2714739"/>
    <lineage>
        <taxon>Bacteria</taxon>
        <taxon>Pseudomonadati</taxon>
        <taxon>Planctomycetota</taxon>
        <taxon>Planctomycetia</taxon>
        <taxon>Pirellulales</taxon>
        <taxon>Pirellulaceae</taxon>
        <taxon>Allorhodopirellula</taxon>
    </lineage>
</organism>